<dbReference type="EMBL" id="QRDH01000007">
    <property type="protein sequence ID" value="RDU39991.1"/>
    <property type="molecule type" value="Genomic_DNA"/>
</dbReference>
<feature type="transmembrane region" description="Helical" evidence="1">
    <location>
        <begin position="187"/>
        <end position="208"/>
    </location>
</feature>
<accession>A0A3D8H0M5</accession>
<reference evidence="2 3" key="1">
    <citation type="submission" date="2018-08" db="EMBL/GenBank/DDBJ databases">
        <title>Genome sequence of Marinobacter flavimaris KCTC 12185.</title>
        <authorList>
            <person name="Chun J."/>
            <person name="Kim B.-Y."/>
            <person name="Choi S.-B."/>
            <person name="Kwak M.-J."/>
        </authorList>
    </citation>
    <scope>NUCLEOTIDE SEQUENCE [LARGE SCALE GENOMIC DNA]</scope>
    <source>
        <strain evidence="2 3">KCTC 12185</strain>
    </source>
</reference>
<feature type="transmembrane region" description="Helical" evidence="1">
    <location>
        <begin position="154"/>
        <end position="175"/>
    </location>
</feature>
<feature type="transmembrane region" description="Helical" evidence="1">
    <location>
        <begin position="229"/>
        <end position="247"/>
    </location>
</feature>
<comment type="caution">
    <text evidence="2">The sequence shown here is derived from an EMBL/GenBank/DDBJ whole genome shotgun (WGS) entry which is preliminary data.</text>
</comment>
<keyword evidence="1" id="KW-0812">Transmembrane</keyword>
<sequence length="253" mass="29499">MDTAAELEIAHFKQNEQTDDQYENNKNEIRLGYKLRPTLTGEDGRELHGTIAEIFDSPNFPESVRSIFLNSSIPLDVVHKFRVRNSVELFLDFSRPAIFDFHLMPSQRTPNESHYKVEGRDTTWVNGLFHEVQSYISSHRSPAPWLHQHSIYDFFLWLIGYPLAFWLCFKVSPFLPNGEKEILFVRAALYVYIFLIALVGLRALFHYARWVFPISEYRHTRNRVLRHRAFLGALSIGLFGTVLYDVFKSVALG</sequence>
<dbReference type="Proteomes" id="UP000256431">
    <property type="component" value="Unassembled WGS sequence"/>
</dbReference>
<name>A0A3D8H0M5_9GAMM</name>
<evidence type="ECO:0000313" key="2">
    <source>
        <dbReference type="EMBL" id="RDU39991.1"/>
    </source>
</evidence>
<proteinExistence type="predicted"/>
<evidence type="ECO:0000313" key="3">
    <source>
        <dbReference type="Proteomes" id="UP000256431"/>
    </source>
</evidence>
<gene>
    <name evidence="2" type="ORF">DXI23_14485</name>
</gene>
<organism evidence="2 3">
    <name type="scientific">Marinobacter flavimaris</name>
    <dbReference type="NCBI Taxonomy" id="262076"/>
    <lineage>
        <taxon>Bacteria</taxon>
        <taxon>Pseudomonadati</taxon>
        <taxon>Pseudomonadota</taxon>
        <taxon>Gammaproteobacteria</taxon>
        <taxon>Pseudomonadales</taxon>
        <taxon>Marinobacteraceae</taxon>
        <taxon>Marinobacter</taxon>
    </lineage>
</organism>
<keyword evidence="1" id="KW-1133">Transmembrane helix</keyword>
<keyword evidence="3" id="KW-1185">Reference proteome</keyword>
<protein>
    <submittedName>
        <fullName evidence="2">Uncharacterized protein</fullName>
    </submittedName>
</protein>
<evidence type="ECO:0000256" key="1">
    <source>
        <dbReference type="SAM" id="Phobius"/>
    </source>
</evidence>
<dbReference type="AlphaFoldDB" id="A0A3D8H0M5"/>
<keyword evidence="1" id="KW-0472">Membrane</keyword>